<accession>A0A1C0ZW09</accession>
<evidence type="ECO:0000313" key="1">
    <source>
        <dbReference type="EMBL" id="OCT12285.1"/>
    </source>
</evidence>
<reference evidence="2" key="1">
    <citation type="submission" date="2016-05" db="EMBL/GenBank/DDBJ databases">
        <title>Paenibacillus oryzae. sp. nov., isolated from the rice root.</title>
        <authorList>
            <person name="Zhang J."/>
            <person name="Zhang X."/>
        </authorList>
    </citation>
    <scope>NUCLEOTIDE SEQUENCE [LARGE SCALE GENOMIC DNA]</scope>
    <source>
        <strain evidence="2">KCTC13222</strain>
    </source>
</reference>
<protein>
    <recommendedName>
        <fullName evidence="3">MI domain-containing protein</fullName>
    </recommendedName>
</protein>
<dbReference type="RefSeq" id="WP_065856434.1">
    <property type="nucleotide sequence ID" value="NZ_LYPC01000027.1"/>
</dbReference>
<gene>
    <name evidence="1" type="ORF">A8709_31110</name>
</gene>
<dbReference type="EMBL" id="LYPC01000027">
    <property type="protein sequence ID" value="OCT12285.1"/>
    <property type="molecule type" value="Genomic_DNA"/>
</dbReference>
<dbReference type="AlphaFoldDB" id="A0A1C0ZW09"/>
<evidence type="ECO:0000313" key="2">
    <source>
        <dbReference type="Proteomes" id="UP000093309"/>
    </source>
</evidence>
<dbReference type="STRING" id="512399.A8709_31110"/>
<sequence length="178" mass="20479">MTTELELARAKDIFTQYQGNTIQMHRAGLLETYKAFEISKETEHQWAKELIDRYISELSIRDWEAFSRLASLARDFKDIRILTNVVSFVSKHIMSSDSLVKLMVAESMIEMLTCLKTAITQDILYESLQITKRILDDIMSKPLILDPGHELAAFNLRDKKSLNLRANRSVEALRGLLS</sequence>
<organism evidence="1 2">
    <name type="scientific">Paenibacillus pectinilyticus</name>
    <dbReference type="NCBI Taxonomy" id="512399"/>
    <lineage>
        <taxon>Bacteria</taxon>
        <taxon>Bacillati</taxon>
        <taxon>Bacillota</taxon>
        <taxon>Bacilli</taxon>
        <taxon>Bacillales</taxon>
        <taxon>Paenibacillaceae</taxon>
        <taxon>Paenibacillus</taxon>
    </lineage>
</organism>
<name>A0A1C0ZW09_9BACL</name>
<evidence type="ECO:0008006" key="3">
    <source>
        <dbReference type="Google" id="ProtNLM"/>
    </source>
</evidence>
<keyword evidence="2" id="KW-1185">Reference proteome</keyword>
<dbReference type="OrthoDB" id="2639206at2"/>
<proteinExistence type="predicted"/>
<dbReference type="Proteomes" id="UP000093309">
    <property type="component" value="Unassembled WGS sequence"/>
</dbReference>
<comment type="caution">
    <text evidence="1">The sequence shown here is derived from an EMBL/GenBank/DDBJ whole genome shotgun (WGS) entry which is preliminary data.</text>
</comment>